<dbReference type="InterPro" id="IPR000297">
    <property type="entry name" value="PPIase_PpiC"/>
</dbReference>
<dbReference type="PROSITE" id="PS50198">
    <property type="entry name" value="PPIC_PPIASE_2"/>
    <property type="match status" value="1"/>
</dbReference>
<evidence type="ECO:0000256" key="2">
    <source>
        <dbReference type="ARBA" id="ARBA00022475"/>
    </source>
</evidence>
<name>A0A378UF80_BERDE</name>
<evidence type="ECO:0000256" key="4">
    <source>
        <dbReference type="ARBA" id="ARBA00022692"/>
    </source>
</evidence>
<evidence type="ECO:0000256" key="10">
    <source>
        <dbReference type="ARBA" id="ARBA00042775"/>
    </source>
</evidence>
<evidence type="ECO:0000256" key="8">
    <source>
        <dbReference type="ARBA" id="ARBA00038408"/>
    </source>
</evidence>
<proteinExistence type="inferred from homology"/>
<evidence type="ECO:0000256" key="3">
    <source>
        <dbReference type="ARBA" id="ARBA00022519"/>
    </source>
</evidence>
<dbReference type="Pfam" id="PF00639">
    <property type="entry name" value="Rotamase"/>
    <property type="match status" value="1"/>
</dbReference>
<dbReference type="Gene3D" id="3.10.50.40">
    <property type="match status" value="1"/>
</dbReference>
<dbReference type="SUPFAM" id="SSF54534">
    <property type="entry name" value="FKBP-like"/>
    <property type="match status" value="1"/>
</dbReference>
<dbReference type="PANTHER" id="PTHR47529:SF1">
    <property type="entry name" value="PERIPLASMIC CHAPERONE PPID"/>
    <property type="match status" value="1"/>
</dbReference>
<organism evidence="13 14">
    <name type="scientific">Bergeriella denitrificans</name>
    <name type="common">Neisseria denitrificans</name>
    <dbReference type="NCBI Taxonomy" id="494"/>
    <lineage>
        <taxon>Bacteria</taxon>
        <taxon>Pseudomonadati</taxon>
        <taxon>Pseudomonadota</taxon>
        <taxon>Betaproteobacteria</taxon>
        <taxon>Neisseriales</taxon>
        <taxon>Neisseriaceae</taxon>
        <taxon>Bergeriella</taxon>
    </lineage>
</organism>
<protein>
    <recommendedName>
        <fullName evidence="9">Periplasmic chaperone PpiD</fullName>
    </recommendedName>
    <alternativeName>
        <fullName evidence="10">Periplasmic folding chaperone</fullName>
    </alternativeName>
</protein>
<dbReference type="SUPFAM" id="SSF109998">
    <property type="entry name" value="Triger factor/SurA peptide-binding domain-like"/>
    <property type="match status" value="1"/>
</dbReference>
<keyword evidence="7" id="KW-0143">Chaperone</keyword>
<evidence type="ECO:0000313" key="14">
    <source>
        <dbReference type="Proteomes" id="UP000254651"/>
    </source>
</evidence>
<evidence type="ECO:0000256" key="1">
    <source>
        <dbReference type="ARBA" id="ARBA00004382"/>
    </source>
</evidence>
<dbReference type="EMBL" id="UGQS01000001">
    <property type="protein sequence ID" value="STZ75840.1"/>
    <property type="molecule type" value="Genomic_DNA"/>
</dbReference>
<keyword evidence="2" id="KW-1003">Cell membrane</keyword>
<evidence type="ECO:0000256" key="9">
    <source>
        <dbReference type="ARBA" id="ARBA00040743"/>
    </source>
</evidence>
<evidence type="ECO:0000256" key="6">
    <source>
        <dbReference type="ARBA" id="ARBA00023136"/>
    </source>
</evidence>
<keyword evidence="14" id="KW-1185">Reference proteome</keyword>
<reference evidence="13 14" key="1">
    <citation type="submission" date="2018-06" db="EMBL/GenBank/DDBJ databases">
        <authorList>
            <consortium name="Pathogen Informatics"/>
            <person name="Doyle S."/>
        </authorList>
    </citation>
    <scope>NUCLEOTIDE SEQUENCE [LARGE SCALE GENOMIC DNA]</scope>
    <source>
        <strain evidence="13 14">NCTC10295</strain>
    </source>
</reference>
<dbReference type="PANTHER" id="PTHR47529">
    <property type="entry name" value="PEPTIDYL-PROLYL CIS-TRANS ISOMERASE D"/>
    <property type="match status" value="1"/>
</dbReference>
<evidence type="ECO:0000259" key="12">
    <source>
        <dbReference type="PROSITE" id="PS50198"/>
    </source>
</evidence>
<dbReference type="InterPro" id="IPR052029">
    <property type="entry name" value="PpiD_chaperone"/>
</dbReference>
<dbReference type="InterPro" id="IPR027304">
    <property type="entry name" value="Trigger_fact/SurA_dom_sf"/>
</dbReference>
<keyword evidence="11" id="KW-0697">Rotamase</keyword>
<dbReference type="Proteomes" id="UP000254651">
    <property type="component" value="Unassembled WGS sequence"/>
</dbReference>
<dbReference type="Gene3D" id="1.10.4030.10">
    <property type="entry name" value="Porin chaperone SurA, peptide-binding domain"/>
    <property type="match status" value="1"/>
</dbReference>
<evidence type="ECO:0000256" key="5">
    <source>
        <dbReference type="ARBA" id="ARBA00022989"/>
    </source>
</evidence>
<evidence type="ECO:0000256" key="11">
    <source>
        <dbReference type="PROSITE-ProRule" id="PRU00278"/>
    </source>
</evidence>
<evidence type="ECO:0000313" key="13">
    <source>
        <dbReference type="EMBL" id="STZ75840.1"/>
    </source>
</evidence>
<dbReference type="GO" id="GO:0005886">
    <property type="term" value="C:plasma membrane"/>
    <property type="evidence" value="ECO:0007669"/>
    <property type="project" value="UniProtKB-SubCell"/>
</dbReference>
<evidence type="ECO:0000256" key="7">
    <source>
        <dbReference type="ARBA" id="ARBA00023186"/>
    </source>
</evidence>
<accession>A0A378UF80</accession>
<dbReference type="InterPro" id="IPR046357">
    <property type="entry name" value="PPIase_dom_sf"/>
</dbReference>
<keyword evidence="6" id="KW-0472">Membrane</keyword>
<dbReference type="Pfam" id="PF13624">
    <property type="entry name" value="SurA_N_3"/>
    <property type="match status" value="1"/>
</dbReference>
<dbReference type="RefSeq" id="WP_066076958.1">
    <property type="nucleotide sequence ID" value="NZ_CP181246.1"/>
</dbReference>
<sequence length="603" mass="66193">MFHTVEKYKGPAQIMLGLIALTFVGFGVSTAAAPGSDYIVQIGDEKVSEQSLNAATQNMQGENRDAVFQSLVQRAYLTQGAKLMGIAVSQEQIKQIIVDDPNFHDSTGKFSQELLSQYLSQRHMSEDQFVEEIRSQFALQNLLNLVQNGTLISDEQAAQLINLTQAVRTIRSVTFDLESFAGKVKTDDAALQRYYEANKKDYVVPQAAKIEYVALTLQDLAQKQSVSEEEVRKAFDEQAAQAGPRREIAHIFFPAPQDEAARAAVKAEAEKVLAKVKAKPAGFAAEARRYAQNAGAESVLWVSKNGALGAELENAVFSLPKGQISGLIAAETGFYIVQVLNIQDKPVFEQEKAHIEAELKQRKAMAEFNAAKEKLAESAFNHPDSLAETAKALGLKIEAPDEWLTRENGKAAGMPDNLIEAVFSDEVLKKKHNSEPVSVSDNAVWVVRAKEVREEQTAPFAEVKDSVLMAYLRSEASRLAGDKADEVLADLKSGRQVEVKWSGVSELNAQQARQSMPPEAYAELIKARPADGKPAYVLLKGLPAPVILEVQKISAPENVTEQIPAAKQAMLQQQAGNTFDYLMQYLYRQIPQETGAQKVNPGE</sequence>
<comment type="subcellular location">
    <subcellularLocation>
        <location evidence="1">Cell inner membrane</location>
        <topology evidence="1">Single-pass type II membrane protein</topology>
        <orientation evidence="1">Periplasmic side</orientation>
    </subcellularLocation>
</comment>
<keyword evidence="11 13" id="KW-0413">Isomerase</keyword>
<comment type="similarity">
    <text evidence="8">Belongs to the PpiD chaperone family.</text>
</comment>
<keyword evidence="4" id="KW-0812">Transmembrane</keyword>
<keyword evidence="5" id="KW-1133">Transmembrane helix</keyword>
<gene>
    <name evidence="13" type="primary">ppiD</name>
    <name evidence="13" type="ORF">NCTC10295_00594</name>
</gene>
<dbReference type="AlphaFoldDB" id="A0A378UF80"/>
<keyword evidence="3" id="KW-0997">Cell inner membrane</keyword>
<dbReference type="GO" id="GO:0003755">
    <property type="term" value="F:peptidyl-prolyl cis-trans isomerase activity"/>
    <property type="evidence" value="ECO:0007669"/>
    <property type="project" value="UniProtKB-KW"/>
</dbReference>
<feature type="domain" description="PpiC" evidence="12">
    <location>
        <begin position="243"/>
        <end position="341"/>
    </location>
</feature>